<dbReference type="SMART" id="SM00986">
    <property type="entry name" value="UDG"/>
    <property type="match status" value="1"/>
</dbReference>
<evidence type="ECO:0000256" key="4">
    <source>
        <dbReference type="ARBA" id="ARBA00022801"/>
    </source>
</evidence>
<dbReference type="KEGG" id="msb:LJ00_24880"/>
<evidence type="ECO:0000256" key="10">
    <source>
        <dbReference type="SAM" id="MobiDB-lite"/>
    </source>
</evidence>
<dbReference type="eggNOG" id="COG1573">
    <property type="taxonomic scope" value="Bacteria"/>
</dbReference>
<dbReference type="PANTHER" id="PTHR33693:SF3">
    <property type="entry name" value="TYPE-5 URACIL-DNA GLYCOSYLASE"/>
    <property type="match status" value="1"/>
</dbReference>
<dbReference type="AlphaFoldDB" id="A0R294"/>
<dbReference type="InterPro" id="IPR051536">
    <property type="entry name" value="UDG_Type-4/5"/>
</dbReference>
<comment type="similarity">
    <text evidence="8">Belongs to the uracil-DNA glycosylase (UDG) superfamily. Type 5 (UDGb) family.</text>
</comment>
<dbReference type="GeneID" id="93459697"/>
<dbReference type="Gene3D" id="3.40.470.10">
    <property type="entry name" value="Uracil-DNA glycosylase-like domain"/>
    <property type="match status" value="1"/>
</dbReference>
<evidence type="ECO:0000256" key="6">
    <source>
        <dbReference type="ARBA" id="ARBA00023014"/>
    </source>
</evidence>
<dbReference type="PaxDb" id="246196-MSMEI_4903"/>
<keyword evidence="5" id="KW-0408">Iron</keyword>
<evidence type="ECO:0000256" key="9">
    <source>
        <dbReference type="ARBA" id="ARBA00023887"/>
    </source>
</evidence>
<dbReference type="STRING" id="246196.MSMEG_5031"/>
<dbReference type="GO" id="GO:0006284">
    <property type="term" value="P:base-excision repair"/>
    <property type="evidence" value="ECO:0007669"/>
    <property type="project" value="InterPro"/>
</dbReference>
<dbReference type="CDD" id="cd10031">
    <property type="entry name" value="UDG-F5_TTUDGB_like"/>
    <property type="match status" value="1"/>
</dbReference>
<evidence type="ECO:0000256" key="5">
    <source>
        <dbReference type="ARBA" id="ARBA00023004"/>
    </source>
</evidence>
<evidence type="ECO:0000256" key="1">
    <source>
        <dbReference type="ARBA" id="ARBA00022485"/>
    </source>
</evidence>
<protein>
    <recommendedName>
        <fullName evidence="9">Type-5 uracil-DNA glycosylase</fullName>
    </recommendedName>
</protein>
<proteinExistence type="inferred from homology"/>
<dbReference type="Pfam" id="PF03167">
    <property type="entry name" value="UDG"/>
    <property type="match status" value="1"/>
</dbReference>
<evidence type="ECO:0000259" key="11">
    <source>
        <dbReference type="SMART" id="SM00986"/>
    </source>
</evidence>
<dbReference type="SMART" id="SM00987">
    <property type="entry name" value="UreE_C"/>
    <property type="match status" value="1"/>
</dbReference>
<dbReference type="KEGG" id="msm:MSMEG_5031"/>
<dbReference type="EMBL" id="CP000480">
    <property type="protein sequence ID" value="ABK75253.1"/>
    <property type="molecule type" value="Genomic_DNA"/>
</dbReference>
<dbReference type="GO" id="GO:0004844">
    <property type="term" value="F:uracil DNA N-glycosylase activity"/>
    <property type="evidence" value="ECO:0007669"/>
    <property type="project" value="InterPro"/>
</dbReference>
<dbReference type="SUPFAM" id="SSF52141">
    <property type="entry name" value="Uracil-DNA glycosylase-like"/>
    <property type="match status" value="1"/>
</dbReference>
<keyword evidence="4" id="KW-0378">Hydrolase</keyword>
<keyword evidence="6" id="KW-0411">Iron-sulfur</keyword>
<feature type="region of interest" description="Disordered" evidence="10">
    <location>
        <begin position="1"/>
        <end position="49"/>
    </location>
</feature>
<organism evidence="12 13">
    <name type="scientific">Mycolicibacterium smegmatis (strain ATCC 700084 / mc(2)155)</name>
    <name type="common">Mycobacterium smegmatis</name>
    <dbReference type="NCBI Taxonomy" id="246196"/>
    <lineage>
        <taxon>Bacteria</taxon>
        <taxon>Bacillati</taxon>
        <taxon>Actinomycetota</taxon>
        <taxon>Actinomycetes</taxon>
        <taxon>Mycobacteriales</taxon>
        <taxon>Mycobacteriaceae</taxon>
        <taxon>Mycolicibacterium</taxon>
    </lineage>
</organism>
<dbReference type="InterPro" id="IPR005122">
    <property type="entry name" value="Uracil-DNA_glycosylase-like"/>
</dbReference>
<keyword evidence="3" id="KW-0227">DNA damage</keyword>
<evidence type="ECO:0000256" key="8">
    <source>
        <dbReference type="ARBA" id="ARBA00023779"/>
    </source>
</evidence>
<dbReference type="RefSeq" id="WP_011730268.1">
    <property type="nucleotide sequence ID" value="NC_008596.1"/>
</dbReference>
<dbReference type="GO" id="GO:0033958">
    <property type="term" value="F:DNA-deoxyinosine glycosylase activity"/>
    <property type="evidence" value="ECO:0007669"/>
    <property type="project" value="InterPro"/>
</dbReference>
<dbReference type="GO" id="GO:0046872">
    <property type="term" value="F:metal ion binding"/>
    <property type="evidence" value="ECO:0007669"/>
    <property type="project" value="UniProtKB-KW"/>
</dbReference>
<accession>A0R294</accession>
<keyword evidence="13" id="KW-1185">Reference proteome</keyword>
<reference evidence="12 13" key="1">
    <citation type="submission" date="2006-10" db="EMBL/GenBank/DDBJ databases">
        <authorList>
            <person name="Fleischmann R.D."/>
            <person name="Dodson R.J."/>
            <person name="Haft D.H."/>
            <person name="Merkel J.S."/>
            <person name="Nelson W.C."/>
            <person name="Fraser C.M."/>
        </authorList>
    </citation>
    <scope>NUCLEOTIDE SEQUENCE [LARGE SCALE GENOMIC DNA]</scope>
    <source>
        <strain evidence="13">ATCC 700084 / mc(2)155</strain>
    </source>
</reference>
<dbReference type="InterPro" id="IPR036895">
    <property type="entry name" value="Uracil-DNA_glycosylase-like_sf"/>
</dbReference>
<dbReference type="Proteomes" id="UP000000757">
    <property type="component" value="Chromosome"/>
</dbReference>
<evidence type="ECO:0000256" key="7">
    <source>
        <dbReference type="ARBA" id="ARBA00023204"/>
    </source>
</evidence>
<dbReference type="SMR" id="A0R294"/>
<keyword evidence="2" id="KW-0479">Metal-binding</keyword>
<evidence type="ECO:0000256" key="3">
    <source>
        <dbReference type="ARBA" id="ARBA00022763"/>
    </source>
</evidence>
<evidence type="ECO:0000313" key="13">
    <source>
        <dbReference type="Proteomes" id="UP000000757"/>
    </source>
</evidence>
<sequence>MGPIFGHSGRVSPQLLPHPRTGQLFPSPVPPGTGWPGDPATPSTPVAKTPAQVRRLAASAKTLDDLDAMISVCRACPRLVAWREEVAVTKRKSFADQPYWGRPATGFGPEAPRILIAGLAPAAQGANRTGRVFTGDRSGDFLFAALHRAGLANQAVCVDAADGMRLIDTRMAAAVRCAPPGNAPEPAERATCAPWLAAEWRLVGPSVAVIVALGGFAWRAALELIADRPKPAPKFGHGATATLTTAYGDVTLLGCYHPSQQNTFTGRLTPDMLDDIFELAKQIGNERDGQ</sequence>
<dbReference type="InterPro" id="IPR044147">
    <property type="entry name" value="UdgB-like"/>
</dbReference>
<keyword evidence="1" id="KW-0004">4Fe-4S</keyword>
<dbReference type="PATRIC" id="fig|246196.19.peg.4907"/>
<feature type="domain" description="Uracil-DNA glycosylase-like" evidence="11">
    <location>
        <begin position="105"/>
        <end position="277"/>
    </location>
</feature>
<keyword evidence="7" id="KW-0234">DNA repair</keyword>
<dbReference type="PANTHER" id="PTHR33693">
    <property type="entry name" value="TYPE-5 URACIL-DNA GLYCOSYLASE"/>
    <property type="match status" value="1"/>
</dbReference>
<dbReference type="OrthoDB" id="9787663at2"/>
<dbReference type="GO" id="GO:0051539">
    <property type="term" value="F:4 iron, 4 sulfur cluster binding"/>
    <property type="evidence" value="ECO:0007669"/>
    <property type="project" value="UniProtKB-KW"/>
</dbReference>
<gene>
    <name evidence="12" type="ordered locus">MSMEG_5031</name>
</gene>
<evidence type="ECO:0000256" key="2">
    <source>
        <dbReference type="ARBA" id="ARBA00022723"/>
    </source>
</evidence>
<name>A0R294_MYCS2</name>
<evidence type="ECO:0000313" key="12">
    <source>
        <dbReference type="EMBL" id="ABK75253.1"/>
    </source>
</evidence>